<dbReference type="RefSeq" id="WP_101183473.1">
    <property type="nucleotide sequence ID" value="NZ_CP031218.1"/>
</dbReference>
<sequence length="394" mass="46239">MPHIVFNNEKNIETPFQRDGVSFNFCAKSFNFTKEDRRTEYKIGVNYENKDFLLTLKDKGENKMLKVDKVTRVTPVTLVKDALNAYSKELDANIVFSNTNSFSQKIEPKKEYLKDIEYFVNDFKTNKEIQIEIGFGSGRHLLHQAKKNPNVQFIGLEIHTPSIEQLLKQLKIQEIENVLVVNYDARLFMEFINSNKVGKIFVHFPVPWDKKPHRRIYSNEFIDEALRVLMPKGTLELRTDSRKYFDYCTELLTNLNSGRITIDINKDLEVSSKYEDRWKKQGKNIYDVVLECQREDEDIDLKHDFSFGKINLEKFKEIISNKPMVDENFFIHIEDLFLLEEPNSGLIEVTFGSFNRPLSKYIYVKNNKASYYQGTPLPTSANIKAHERLKEILK</sequence>
<dbReference type="CDD" id="cd02440">
    <property type="entry name" value="AdoMet_MTases"/>
    <property type="match status" value="1"/>
</dbReference>
<dbReference type="Gene3D" id="3.40.50.150">
    <property type="entry name" value="Vaccinia Virus protein VP39"/>
    <property type="match status" value="1"/>
</dbReference>
<keyword evidence="3 7" id="KW-0489">Methyltransferase</keyword>
<feature type="binding site" evidence="7">
    <location>
        <position position="210"/>
    </location>
    <ligand>
        <name>substrate</name>
    </ligand>
</feature>
<dbReference type="PROSITE" id="PS51625">
    <property type="entry name" value="SAM_MT_TRMB"/>
    <property type="match status" value="1"/>
</dbReference>
<organism evidence="8 9">
    <name type="scientific">Malaciobacter halophilus</name>
    <dbReference type="NCBI Taxonomy" id="197482"/>
    <lineage>
        <taxon>Bacteria</taxon>
        <taxon>Pseudomonadati</taxon>
        <taxon>Campylobacterota</taxon>
        <taxon>Epsilonproteobacteria</taxon>
        <taxon>Campylobacterales</taxon>
        <taxon>Arcobacteraceae</taxon>
        <taxon>Malaciobacter</taxon>
    </lineage>
</organism>
<keyword evidence="9" id="KW-1185">Reference proteome</keyword>
<comment type="caution">
    <text evidence="7">Lacks conserved residue(s) required for the propagation of feature annotation.</text>
</comment>
<dbReference type="EC" id="2.1.1.33" evidence="7"/>
<keyword evidence="6 7" id="KW-0819">tRNA processing</keyword>
<evidence type="ECO:0000256" key="6">
    <source>
        <dbReference type="ARBA" id="ARBA00022694"/>
    </source>
</evidence>
<evidence type="ECO:0000256" key="7">
    <source>
        <dbReference type="HAMAP-Rule" id="MF_01057"/>
    </source>
</evidence>
<evidence type="ECO:0000256" key="5">
    <source>
        <dbReference type="ARBA" id="ARBA00022691"/>
    </source>
</evidence>
<comment type="pathway">
    <text evidence="7">tRNA modification; N(7)-methylguanine-tRNA biosynthesis.</text>
</comment>
<dbReference type="UniPathway" id="UPA00989"/>
<gene>
    <name evidence="7" type="primary">trmB</name>
    <name evidence="8" type="ORF">CP960_01545</name>
</gene>
<evidence type="ECO:0000313" key="8">
    <source>
        <dbReference type="EMBL" id="PKI82022.1"/>
    </source>
</evidence>
<keyword evidence="4 7" id="KW-0808">Transferase</keyword>
<keyword evidence="5 7" id="KW-0949">S-adenosyl-L-methionine</keyword>
<protein>
    <recommendedName>
        <fullName evidence="7">tRNA (guanine-N(7)-)-methyltransferase</fullName>
        <ecNumber evidence="7">2.1.1.33</ecNumber>
    </recommendedName>
    <alternativeName>
        <fullName evidence="7">tRNA (guanine(46)-N(7))-methyltransferase</fullName>
    </alternativeName>
    <alternativeName>
        <fullName evidence="7">tRNA(m7G46)-methyltransferase</fullName>
    </alternativeName>
</protein>
<proteinExistence type="inferred from homology"/>
<feature type="binding site" evidence="7">
    <location>
        <position position="240"/>
    </location>
    <ligand>
        <name>substrate</name>
    </ligand>
</feature>
<dbReference type="InterPro" id="IPR029063">
    <property type="entry name" value="SAM-dependent_MTases_sf"/>
</dbReference>
<comment type="catalytic activity">
    <reaction evidence="1 7">
        <text>guanosine(46) in tRNA + S-adenosyl-L-methionine = N(7)-methylguanosine(46) in tRNA + S-adenosyl-L-homocysteine</text>
        <dbReference type="Rhea" id="RHEA:42708"/>
        <dbReference type="Rhea" id="RHEA-COMP:10188"/>
        <dbReference type="Rhea" id="RHEA-COMP:10189"/>
        <dbReference type="ChEBI" id="CHEBI:57856"/>
        <dbReference type="ChEBI" id="CHEBI:59789"/>
        <dbReference type="ChEBI" id="CHEBI:74269"/>
        <dbReference type="ChEBI" id="CHEBI:74480"/>
        <dbReference type="EC" id="2.1.1.33"/>
    </reaction>
</comment>
<comment type="function">
    <text evidence="2 7">Catalyzes the formation of N(7)-methylguanine at position 46 (m7G46) in tRNA.</text>
</comment>
<dbReference type="EMBL" id="NXIF01000006">
    <property type="protein sequence ID" value="PKI82022.1"/>
    <property type="molecule type" value="Genomic_DNA"/>
</dbReference>
<comment type="caution">
    <text evidence="8">The sequence shown here is derived from an EMBL/GenBank/DDBJ whole genome shotgun (WGS) entry which is preliminary data.</text>
</comment>
<dbReference type="NCBIfam" id="NF010719">
    <property type="entry name" value="PRK14121.1"/>
    <property type="match status" value="1"/>
</dbReference>
<dbReference type="KEGG" id="ahs:AHALO_1135"/>
<dbReference type="GO" id="GO:0043527">
    <property type="term" value="C:tRNA methyltransferase complex"/>
    <property type="evidence" value="ECO:0007669"/>
    <property type="project" value="TreeGrafter"/>
</dbReference>
<dbReference type="InterPro" id="IPR055361">
    <property type="entry name" value="tRNA_methyltr_TrmB_bact"/>
</dbReference>
<feature type="binding site" evidence="7">
    <location>
        <position position="157"/>
    </location>
    <ligand>
        <name>S-adenosyl-L-methionine</name>
        <dbReference type="ChEBI" id="CHEBI:59789"/>
    </ligand>
</feature>
<evidence type="ECO:0000256" key="4">
    <source>
        <dbReference type="ARBA" id="ARBA00022679"/>
    </source>
</evidence>
<evidence type="ECO:0000256" key="3">
    <source>
        <dbReference type="ARBA" id="ARBA00022603"/>
    </source>
</evidence>
<dbReference type="PANTHER" id="PTHR23417">
    <property type="entry name" value="3-DEOXY-D-MANNO-OCTULOSONIC-ACID TRANSFERASE/TRNA GUANINE-N 7 - -METHYLTRANSFERASE"/>
    <property type="match status" value="1"/>
</dbReference>
<dbReference type="HAMAP" id="MF_01057">
    <property type="entry name" value="tRNA_methyltr_TrmB"/>
    <property type="match status" value="1"/>
</dbReference>
<accession>A0A2N1J6E6</accession>
<dbReference type="Proteomes" id="UP000233248">
    <property type="component" value="Unassembled WGS sequence"/>
</dbReference>
<name>A0A2N1J6E6_9BACT</name>
<dbReference type="SUPFAM" id="SSF53335">
    <property type="entry name" value="S-adenosyl-L-methionine-dependent methyltransferases"/>
    <property type="match status" value="1"/>
</dbReference>
<comment type="similarity">
    <text evidence="7">Belongs to the class I-like SAM-binding methyltransferase superfamily. TrmB family.</text>
</comment>
<dbReference type="Pfam" id="PF02390">
    <property type="entry name" value="Methyltransf_4"/>
    <property type="match status" value="1"/>
</dbReference>
<evidence type="ECO:0000256" key="1">
    <source>
        <dbReference type="ARBA" id="ARBA00000142"/>
    </source>
</evidence>
<evidence type="ECO:0000313" key="9">
    <source>
        <dbReference type="Proteomes" id="UP000233248"/>
    </source>
</evidence>
<evidence type="ECO:0000256" key="2">
    <source>
        <dbReference type="ARBA" id="ARBA00003015"/>
    </source>
</evidence>
<feature type="binding site" evidence="7">
    <location>
        <position position="184"/>
    </location>
    <ligand>
        <name>S-adenosyl-L-methionine</name>
        <dbReference type="ChEBI" id="CHEBI:59789"/>
    </ligand>
</feature>
<dbReference type="PANTHER" id="PTHR23417:SF14">
    <property type="entry name" value="PENTACOTRIPEPTIDE-REPEAT REGION OF PRORP DOMAIN-CONTAINING PROTEIN"/>
    <property type="match status" value="1"/>
</dbReference>
<dbReference type="GO" id="GO:0008176">
    <property type="term" value="F:tRNA (guanine(46)-N7)-methyltransferase activity"/>
    <property type="evidence" value="ECO:0007669"/>
    <property type="project" value="UniProtKB-UniRule"/>
</dbReference>
<reference evidence="8 9" key="1">
    <citation type="submission" date="2017-09" db="EMBL/GenBank/DDBJ databases">
        <title>Genomics of the genus Arcobacter.</title>
        <authorList>
            <person name="Perez-Cataluna A."/>
            <person name="Figueras M.J."/>
            <person name="Salas-Masso N."/>
        </authorList>
    </citation>
    <scope>NUCLEOTIDE SEQUENCE [LARGE SCALE GENOMIC DNA]</scope>
    <source>
        <strain evidence="8 9">DSM 18005</strain>
    </source>
</reference>
<dbReference type="NCBIfam" id="TIGR00091">
    <property type="entry name" value="tRNA (guanosine(46)-N7)-methyltransferase TrmB"/>
    <property type="match status" value="1"/>
</dbReference>
<dbReference type="OrthoDB" id="9802090at2"/>
<dbReference type="AlphaFoldDB" id="A0A2N1J6E6"/>
<dbReference type="InterPro" id="IPR003358">
    <property type="entry name" value="tRNA_(Gua-N-7)_MeTrfase_Trmb"/>
</dbReference>
<feature type="binding site" evidence="7">
    <location>
        <position position="132"/>
    </location>
    <ligand>
        <name>S-adenosyl-L-methionine</name>
        <dbReference type="ChEBI" id="CHEBI:59789"/>
    </ligand>
</feature>